<feature type="compositionally biased region" description="Low complexity" evidence="21">
    <location>
        <begin position="188"/>
        <end position="205"/>
    </location>
</feature>
<evidence type="ECO:0000259" key="24">
    <source>
        <dbReference type="PROSITE" id="PS50878"/>
    </source>
</evidence>
<dbReference type="Pfam" id="PF00552">
    <property type="entry name" value="IN_DBD_C"/>
    <property type="match status" value="1"/>
</dbReference>
<evidence type="ECO:0000259" key="26">
    <source>
        <dbReference type="PROSITE" id="PS50994"/>
    </source>
</evidence>
<dbReference type="GO" id="GO:0003677">
    <property type="term" value="F:DNA binding"/>
    <property type="evidence" value="ECO:0007669"/>
    <property type="project" value="UniProtKB-KW"/>
</dbReference>
<dbReference type="InterPro" id="IPR000477">
    <property type="entry name" value="RT_dom"/>
</dbReference>
<dbReference type="InterPro" id="IPR010661">
    <property type="entry name" value="RVT_thumb"/>
</dbReference>
<feature type="domain" description="Integrase catalytic" evidence="26">
    <location>
        <begin position="1475"/>
        <end position="1637"/>
    </location>
</feature>
<dbReference type="PROSITE" id="PS50876">
    <property type="entry name" value="ZF_INTEGRASE"/>
    <property type="match status" value="1"/>
</dbReference>
<reference evidence="29" key="1">
    <citation type="submission" date="2025-08" db="UniProtKB">
        <authorList>
            <consortium name="RefSeq"/>
        </authorList>
    </citation>
    <scope>IDENTIFICATION</scope>
    <source>
        <tissue evidence="29">Muscle</tissue>
    </source>
</reference>
<comment type="similarity">
    <text evidence="1">Belongs to the beta type-B retroviral polymerase family. HERV class-II K(HML-2) pol subfamily.</text>
</comment>
<evidence type="ECO:0000256" key="12">
    <source>
        <dbReference type="ARBA" id="ARBA00022842"/>
    </source>
</evidence>
<keyword evidence="7" id="KW-0688">Ribosomal frameshifting</keyword>
<evidence type="ECO:0000256" key="4">
    <source>
        <dbReference type="ARBA" id="ARBA00022722"/>
    </source>
</evidence>
<evidence type="ECO:0000259" key="22">
    <source>
        <dbReference type="PROSITE" id="PS50158"/>
    </source>
</evidence>
<keyword evidence="12" id="KW-0460">Magnesium</keyword>
<proteinExistence type="inferred from homology"/>
<dbReference type="InterPro" id="IPR045345">
    <property type="entry name" value="Gag_p24_C"/>
</dbReference>
<dbReference type="PROSITE" id="PS51027">
    <property type="entry name" value="INTEGRASE_DBD"/>
    <property type="match status" value="1"/>
</dbReference>
<dbReference type="Pfam" id="PF14787">
    <property type="entry name" value="zf-CCHC_5"/>
    <property type="match status" value="1"/>
</dbReference>
<accession>A0A7R5KYW8</accession>
<evidence type="ECO:0000256" key="17">
    <source>
        <dbReference type="ARBA" id="ARBA00023125"/>
    </source>
</evidence>
<dbReference type="InterPro" id="IPR001037">
    <property type="entry name" value="Integrase_C_retrovir"/>
</dbReference>
<feature type="compositionally biased region" description="Basic and acidic residues" evidence="21">
    <location>
        <begin position="219"/>
        <end position="242"/>
    </location>
</feature>
<dbReference type="InterPro" id="IPR043502">
    <property type="entry name" value="DNA/RNA_pol_sf"/>
</dbReference>
<dbReference type="Gene3D" id="2.30.30.10">
    <property type="entry name" value="Integrase, C-terminal domain superfamily, retroviral"/>
    <property type="match status" value="1"/>
</dbReference>
<dbReference type="Gene3D" id="3.10.10.10">
    <property type="entry name" value="HIV Type 1 Reverse Transcriptase, subunit A, domain 1"/>
    <property type="match status" value="1"/>
</dbReference>
<evidence type="ECO:0000259" key="23">
    <source>
        <dbReference type="PROSITE" id="PS50876"/>
    </source>
</evidence>
<feature type="compositionally biased region" description="Pro residues" evidence="21">
    <location>
        <begin position="251"/>
        <end position="262"/>
    </location>
</feature>
<dbReference type="InterPro" id="IPR036862">
    <property type="entry name" value="Integrase_C_dom_sf_retrovir"/>
</dbReference>
<dbReference type="SUPFAM" id="SSF53098">
    <property type="entry name" value="Ribonuclease H-like"/>
    <property type="match status" value="1"/>
</dbReference>
<dbReference type="SUPFAM" id="SSF47353">
    <property type="entry name" value="Retrovirus capsid dimerization domain-like"/>
    <property type="match status" value="1"/>
</dbReference>
<evidence type="ECO:0000259" key="25">
    <source>
        <dbReference type="PROSITE" id="PS50879"/>
    </source>
</evidence>
<keyword evidence="6" id="KW-0064">Aspartyl protease</keyword>
<keyword evidence="14" id="KW-0229">DNA integration</keyword>
<dbReference type="CDD" id="cd01645">
    <property type="entry name" value="RT_Rtv"/>
    <property type="match status" value="1"/>
</dbReference>
<evidence type="ECO:0000256" key="6">
    <source>
        <dbReference type="ARBA" id="ARBA00022750"/>
    </source>
</evidence>
<feature type="domain" description="Reverse transcriptase" evidence="24">
    <location>
        <begin position="875"/>
        <end position="1063"/>
    </location>
</feature>
<keyword evidence="8" id="KW-0255">Endonuclease</keyword>
<organism evidence="28 29">
    <name type="scientific">Pipra filicauda</name>
    <name type="common">Wire-tailed manakin</name>
    <dbReference type="NCBI Taxonomy" id="649802"/>
    <lineage>
        <taxon>Eukaryota</taxon>
        <taxon>Metazoa</taxon>
        <taxon>Chordata</taxon>
        <taxon>Craniata</taxon>
        <taxon>Vertebrata</taxon>
        <taxon>Euteleostomi</taxon>
        <taxon>Archelosauria</taxon>
        <taxon>Archosauria</taxon>
        <taxon>Dinosauria</taxon>
        <taxon>Saurischia</taxon>
        <taxon>Theropoda</taxon>
        <taxon>Coelurosauria</taxon>
        <taxon>Aves</taxon>
        <taxon>Neognathae</taxon>
        <taxon>Neoaves</taxon>
        <taxon>Telluraves</taxon>
        <taxon>Australaves</taxon>
        <taxon>Passeriformes</taxon>
        <taxon>Pipridae</taxon>
        <taxon>Pipra</taxon>
    </lineage>
</organism>
<dbReference type="Pfam" id="PF19317">
    <property type="entry name" value="Gag_p24_C"/>
    <property type="match status" value="1"/>
</dbReference>
<keyword evidence="3" id="KW-0548">Nucleotidyltransferase</keyword>
<keyword evidence="15" id="KW-0695">RNA-directed DNA polymerase</keyword>
<dbReference type="SUPFAM" id="SSF57756">
    <property type="entry name" value="Retrovirus zinc finger-like domains"/>
    <property type="match status" value="1"/>
</dbReference>
<dbReference type="InterPro" id="IPR008916">
    <property type="entry name" value="Retrov_capsid_C"/>
</dbReference>
<gene>
    <name evidence="29" type="primary">LOC113993217</name>
</gene>
<keyword evidence="6" id="KW-0645">Protease</keyword>
<keyword evidence="13" id="KW-0694">RNA-binding</keyword>
<keyword evidence="9 19" id="KW-0863">Zinc-finger</keyword>
<dbReference type="GO" id="GO:0003887">
    <property type="term" value="F:DNA-directed DNA polymerase activity"/>
    <property type="evidence" value="ECO:0007669"/>
    <property type="project" value="UniProtKB-KW"/>
</dbReference>
<dbReference type="Proteomes" id="UP000504627">
    <property type="component" value="Unplaced"/>
</dbReference>
<keyword evidence="4" id="KW-0540">Nuclease</keyword>
<dbReference type="RefSeq" id="XP_039241784.1">
    <property type="nucleotide sequence ID" value="XM_039385850.1"/>
</dbReference>
<dbReference type="Gene3D" id="1.10.375.10">
    <property type="entry name" value="Human Immunodeficiency Virus Type 1 Capsid Protein"/>
    <property type="match status" value="1"/>
</dbReference>
<dbReference type="Gene3D" id="1.10.10.200">
    <property type="match status" value="1"/>
</dbReference>
<name>A0A7R5KYW8_9PASS</name>
<keyword evidence="5" id="KW-0479">Metal-binding</keyword>
<dbReference type="PANTHER" id="PTHR41694:SF3">
    <property type="entry name" value="RNA-DIRECTED DNA POLYMERASE-RELATED"/>
    <property type="match status" value="1"/>
</dbReference>
<evidence type="ECO:0000256" key="11">
    <source>
        <dbReference type="ARBA" id="ARBA00022833"/>
    </source>
</evidence>
<dbReference type="GO" id="GO:0075523">
    <property type="term" value="P:viral translational frameshifting"/>
    <property type="evidence" value="ECO:0007669"/>
    <property type="project" value="UniProtKB-KW"/>
</dbReference>
<feature type="region of interest" description="Disordered" evidence="21">
    <location>
        <begin position="770"/>
        <end position="791"/>
    </location>
</feature>
<feature type="region of interest" description="Disordered" evidence="21">
    <location>
        <begin position="177"/>
        <end position="343"/>
    </location>
</feature>
<dbReference type="InParanoid" id="A0A7R5KYW8"/>
<dbReference type="InterPro" id="IPR036397">
    <property type="entry name" value="RNaseH_sf"/>
</dbReference>
<dbReference type="InterPro" id="IPR003308">
    <property type="entry name" value="Integrase_Zn-bd_dom_N"/>
</dbReference>
<dbReference type="GO" id="GO:0015074">
    <property type="term" value="P:DNA integration"/>
    <property type="evidence" value="ECO:0007669"/>
    <property type="project" value="UniProtKB-KW"/>
</dbReference>
<evidence type="ECO:0000256" key="15">
    <source>
        <dbReference type="ARBA" id="ARBA00022918"/>
    </source>
</evidence>
<dbReference type="SUPFAM" id="SSF50122">
    <property type="entry name" value="DNA-binding domain of retroviral integrase"/>
    <property type="match status" value="1"/>
</dbReference>
<evidence type="ECO:0000256" key="5">
    <source>
        <dbReference type="ARBA" id="ARBA00022723"/>
    </source>
</evidence>
<evidence type="ECO:0000256" key="7">
    <source>
        <dbReference type="ARBA" id="ARBA00022758"/>
    </source>
</evidence>
<keyword evidence="16" id="KW-0239">DNA-directed DNA polymerase</keyword>
<feature type="region of interest" description="Disordered" evidence="21">
    <location>
        <begin position="710"/>
        <end position="743"/>
    </location>
</feature>
<evidence type="ECO:0000256" key="19">
    <source>
        <dbReference type="PROSITE-ProRule" id="PRU00450"/>
    </source>
</evidence>
<feature type="domain" description="RNase H type-1" evidence="25">
    <location>
        <begin position="1283"/>
        <end position="1419"/>
    </location>
</feature>
<dbReference type="PROSITE" id="PS50878">
    <property type="entry name" value="RT_POL"/>
    <property type="match status" value="1"/>
</dbReference>
<evidence type="ECO:0000256" key="18">
    <source>
        <dbReference type="ARBA" id="ARBA00023268"/>
    </source>
</evidence>
<evidence type="ECO:0000256" key="3">
    <source>
        <dbReference type="ARBA" id="ARBA00022695"/>
    </source>
</evidence>
<dbReference type="GO" id="GO:0004190">
    <property type="term" value="F:aspartic-type endopeptidase activity"/>
    <property type="evidence" value="ECO:0007669"/>
    <property type="project" value="UniProtKB-KW"/>
</dbReference>
<dbReference type="SUPFAM" id="SSF56672">
    <property type="entry name" value="DNA/RNA polymerases"/>
    <property type="match status" value="1"/>
</dbReference>
<dbReference type="Pfam" id="PF02022">
    <property type="entry name" value="Integrase_Zn"/>
    <property type="match status" value="1"/>
</dbReference>
<dbReference type="Gene3D" id="1.10.1200.30">
    <property type="match status" value="1"/>
</dbReference>
<feature type="DNA-binding region" description="Integrase-type" evidence="20">
    <location>
        <begin position="1646"/>
        <end position="1693"/>
    </location>
</feature>
<dbReference type="PANTHER" id="PTHR41694">
    <property type="entry name" value="ENDOGENOUS RETROVIRUS GROUP K MEMBER POL PROTEIN"/>
    <property type="match status" value="1"/>
</dbReference>
<dbReference type="Pfam" id="PF06817">
    <property type="entry name" value="RVT_thumb"/>
    <property type="match status" value="1"/>
</dbReference>
<dbReference type="Pfam" id="PF00665">
    <property type="entry name" value="rve"/>
    <property type="match status" value="1"/>
</dbReference>
<protein>
    <submittedName>
        <fullName evidence="29">Uncharacterized protein LOC113993217</fullName>
    </submittedName>
</protein>
<keyword evidence="18" id="KW-0511">Multifunctional enzyme</keyword>
<dbReference type="PROSITE" id="PS50879">
    <property type="entry name" value="RNASE_H_1"/>
    <property type="match status" value="1"/>
</dbReference>
<dbReference type="Pfam" id="PF00075">
    <property type="entry name" value="RNase_H"/>
    <property type="match status" value="1"/>
</dbReference>
<dbReference type="InterPro" id="IPR012337">
    <property type="entry name" value="RNaseH-like_sf"/>
</dbReference>
<evidence type="ECO:0000256" key="2">
    <source>
        <dbReference type="ARBA" id="ARBA00022679"/>
    </source>
</evidence>
<evidence type="ECO:0000256" key="20">
    <source>
        <dbReference type="PROSITE-ProRule" id="PRU00506"/>
    </source>
</evidence>
<keyword evidence="2" id="KW-0808">Transferase</keyword>
<dbReference type="GO" id="GO:0004523">
    <property type="term" value="F:RNA-DNA hybrid ribonuclease activity"/>
    <property type="evidence" value="ECO:0007669"/>
    <property type="project" value="InterPro"/>
</dbReference>
<dbReference type="PROSITE" id="PS50994">
    <property type="entry name" value="INTEGRASE"/>
    <property type="match status" value="1"/>
</dbReference>
<evidence type="ECO:0000256" key="8">
    <source>
        <dbReference type="ARBA" id="ARBA00022759"/>
    </source>
</evidence>
<dbReference type="Pfam" id="PF00078">
    <property type="entry name" value="RVT_1"/>
    <property type="match status" value="1"/>
</dbReference>
<dbReference type="InterPro" id="IPR043128">
    <property type="entry name" value="Rev_trsase/Diguanyl_cyclase"/>
</dbReference>
<dbReference type="GO" id="GO:0035613">
    <property type="term" value="F:RNA stem-loop binding"/>
    <property type="evidence" value="ECO:0007669"/>
    <property type="project" value="TreeGrafter"/>
</dbReference>
<evidence type="ECO:0000256" key="9">
    <source>
        <dbReference type="ARBA" id="ARBA00022771"/>
    </source>
</evidence>
<feature type="domain" description="CCHC-type" evidence="22">
    <location>
        <begin position="606"/>
        <end position="621"/>
    </location>
</feature>
<dbReference type="GO" id="GO:0008270">
    <property type="term" value="F:zinc ion binding"/>
    <property type="evidence" value="ECO:0007669"/>
    <property type="project" value="UniProtKB-KW"/>
</dbReference>
<dbReference type="InterPro" id="IPR001584">
    <property type="entry name" value="Integrase_cat-core"/>
</dbReference>
<evidence type="ECO:0000313" key="29">
    <source>
        <dbReference type="RefSeq" id="XP_039241784.1"/>
    </source>
</evidence>
<dbReference type="GO" id="GO:0003964">
    <property type="term" value="F:RNA-directed DNA polymerase activity"/>
    <property type="evidence" value="ECO:0007669"/>
    <property type="project" value="UniProtKB-KW"/>
</dbReference>
<evidence type="ECO:0000313" key="28">
    <source>
        <dbReference type="Proteomes" id="UP000504627"/>
    </source>
</evidence>
<dbReference type="GeneID" id="113993217"/>
<evidence type="ECO:0000256" key="1">
    <source>
        <dbReference type="ARBA" id="ARBA00010879"/>
    </source>
</evidence>
<feature type="compositionally biased region" description="Low complexity" evidence="21">
    <location>
        <begin position="263"/>
        <end position="290"/>
    </location>
</feature>
<evidence type="ECO:0000256" key="16">
    <source>
        <dbReference type="ARBA" id="ARBA00022932"/>
    </source>
</evidence>
<dbReference type="InterPro" id="IPR002156">
    <property type="entry name" value="RNaseH_domain"/>
</dbReference>
<evidence type="ECO:0000256" key="13">
    <source>
        <dbReference type="ARBA" id="ARBA00022884"/>
    </source>
</evidence>
<dbReference type="PROSITE" id="PS50158">
    <property type="entry name" value="ZF_CCHC"/>
    <property type="match status" value="1"/>
</dbReference>
<keyword evidence="10" id="KW-0378">Hydrolase</keyword>
<feature type="compositionally biased region" description="Polar residues" evidence="21">
    <location>
        <begin position="778"/>
        <end position="791"/>
    </location>
</feature>
<dbReference type="SUPFAM" id="SSF46919">
    <property type="entry name" value="N-terminal Zn binding domain of HIV integrase"/>
    <property type="match status" value="1"/>
</dbReference>
<dbReference type="Gene3D" id="3.30.420.10">
    <property type="entry name" value="Ribonuclease H-like superfamily/Ribonuclease H"/>
    <property type="match status" value="2"/>
</dbReference>
<evidence type="ECO:0000259" key="27">
    <source>
        <dbReference type="PROSITE" id="PS51027"/>
    </source>
</evidence>
<dbReference type="Gene3D" id="3.30.70.270">
    <property type="match status" value="2"/>
</dbReference>
<dbReference type="InterPro" id="IPR001878">
    <property type="entry name" value="Znf_CCHC"/>
</dbReference>
<evidence type="ECO:0000256" key="10">
    <source>
        <dbReference type="ARBA" id="ARBA00022801"/>
    </source>
</evidence>
<dbReference type="SUPFAM" id="SSF47943">
    <property type="entry name" value="Retrovirus capsid protein, N-terminal core domain"/>
    <property type="match status" value="1"/>
</dbReference>
<feature type="region of interest" description="Disordered" evidence="21">
    <location>
        <begin position="1"/>
        <end position="21"/>
    </location>
</feature>
<dbReference type="Gene3D" id="4.10.60.10">
    <property type="entry name" value="Zinc finger, CCHC-type"/>
    <property type="match status" value="1"/>
</dbReference>
<dbReference type="InterPro" id="IPR017856">
    <property type="entry name" value="Integrase-like_N"/>
</dbReference>
<sequence>MSESTAETNKSALAETTSQSGVIRQLSRQRVAASGAQRGAQSKVPCIKGTPVTPLGIRQLQEGRLLRRPSLVQPTATDCYSRVGRAPDRRLKDFVIEHGHPLDKKSAKALARWLDRQGCAINDNISMDKWQALGYNLWRDSERGNKLAKQALIAWRLVLMVLQHQMMNANTSLTKDTLKDTKTDMDNEGTQNGGTETDTDTTQQDGGRERGRRSRRLRNGVEEGPQRRPEERGEGEEREKPAREKKRRAPVAPPRGPPPSPPTRGARSPSPDAPSDTPTSVTPVSSPDVSPLRHRQEAGGGARAKAKPSFREDGRARRPHNTRAYPAHREPDNDYGWAPRSPERQPSVPDIWEAFREEAARAQDVEFLRAFPVYYEEGKPPEWRPVSYPMLKDIKKAIVEYGLGAPFTIGLLESFFLAYTLIPYDIRAVIGGLFTTVQASVFEAEWKKRIVAFVNDKMERRGIPTRQAIDMLYGEGNYTSRGDQTRLDPKLLNTTKELALEAVKRVADAYVQAPSFTLINQGIKEPFVDFITRLKEAIARQVHQKESQEILFNKLVIEKANEDCQRVLKMLKDPTLLEMIEACKNVGSNAHKARIMAAAFSGPQHCFECGEKGHFRKHCPKSRSEPNLPNTLCRRCGKGRHWTSNCRSKTNINGEPLSPKQSPRLRKRVTFSSMPDLRQCPCEQSGNGELSARGGAMTQVAPHSILRQSRPATPWRTASPWRRWSPPKTCSEETAAGQGGGPTRHGGGCHYHCLQGLAARVASTNGICPSERRGGNTVPRQESGSSNYLRAGGQTSVPSTVCIKHTYHVVGTGRNGAVGAQIGHPDSRGKFLGGVTEVKQLPRLSWKTDTPVWVDQWPLPTKKLQILNNLVNQELEKGHLESSTSPWNTPVFVIQKSSGSWRFLQDLRKVNEVLEPMGALQQGMPSPSMLPAEWPLVVIDIKDCFFHIFLNPADSARFAFSVPAINSCEPHRRFQWRVLPQGMKNSPTLCQMFVAEVLRPIRSQYPQSIIFHYMDDVLICAKTQLAVDETLNSTISALKNKGLEISPEKVQREAPWRYLGLQINAKNIRPQSVTIDKNVRTLNDLQKLLGAINWIRPVLGITTGDLHPLFELLRGDADLSSPRRLTSDAIKSLTAVEKKISERQACRRMEGLPSSLVVIKEQRQPLALLGQFTSDHRDFCLWEWMFLPHQFGKTITTIIEMIGKIIFKGRTRCLELSGEEPNFIYLPLTSEHLDQLLQTSIDFQIAIGGYPGEIRLHLPACPFIQRLVHIPIRLKIMQSETPIPNAKTIFTDGSGRTGNAVIVWKQNDDWHQDIHKVQGSPQIVELSAVVRAFQIFSGEPINIVSDSAYVVGVVRRIENSYLKDVTNQNLFQLLTKLLFLIERREFGYYIVHTRSHTTLPGPVAEGNQLADHLAGMVVTPNLYQQAKLSHEFFHQNARSLQKQFGLKLSQAKEILKACADCQTLTPVVPEGTNPRGLSPLEIWQSDVTHVAEFGRLKYVHVSIDTFSKMIVATAHPGEKSSHVKKHFLSAFARMGVPKQIKTDNGPSYVSADTKRFFEQWGIQHTTGIPHNPTGQGIVERAHQNIKNMLKKQKGGSIGLSPQEKLEKVMYVLNFLNMMEDTETHTSKSPVDRHFRTTSSVLTDQKAKVMYRDPLTEKWTGPFPLITWEKGYACIAGPDGPKWVPARRIKISRE</sequence>
<dbReference type="SMART" id="SM00343">
    <property type="entry name" value="ZnF_C2HC"/>
    <property type="match status" value="2"/>
</dbReference>
<evidence type="ECO:0000256" key="14">
    <source>
        <dbReference type="ARBA" id="ARBA00022908"/>
    </source>
</evidence>
<dbReference type="InterPro" id="IPR008919">
    <property type="entry name" value="Retrov_capsid_N"/>
</dbReference>
<evidence type="ECO:0000256" key="21">
    <source>
        <dbReference type="SAM" id="MobiDB-lite"/>
    </source>
</evidence>
<keyword evidence="17" id="KW-0238">DNA-binding</keyword>
<keyword evidence="11" id="KW-0862">Zinc</keyword>
<dbReference type="Pfam" id="PF00607">
    <property type="entry name" value="Gag_p24"/>
    <property type="match status" value="1"/>
</dbReference>
<feature type="domain" description="Integrase-type" evidence="23">
    <location>
        <begin position="1421"/>
        <end position="1462"/>
    </location>
</feature>
<feature type="domain" description="Integrase-type" evidence="27">
    <location>
        <begin position="1646"/>
        <end position="1693"/>
    </location>
</feature>
<dbReference type="InterPro" id="IPR036875">
    <property type="entry name" value="Znf_CCHC_sf"/>
</dbReference>
<keyword evidence="28" id="KW-1185">Reference proteome</keyword>